<gene>
    <name evidence="5" type="ORF">HNR15_001518</name>
</gene>
<dbReference type="InterPro" id="IPR003782">
    <property type="entry name" value="SCO1/SenC"/>
</dbReference>
<feature type="chain" id="PRO_5032610517" evidence="4">
    <location>
        <begin position="25"/>
        <end position="263"/>
    </location>
</feature>
<evidence type="ECO:0000313" key="5">
    <source>
        <dbReference type="EMBL" id="NYJ74555.1"/>
    </source>
</evidence>
<feature type="disulfide bond" description="Redox-active" evidence="3">
    <location>
        <begin position="88"/>
        <end position="92"/>
    </location>
</feature>
<comment type="similarity">
    <text evidence="1">Belongs to the SCO1/2 family.</text>
</comment>
<dbReference type="CDD" id="cd02968">
    <property type="entry name" value="SCO"/>
    <property type="match status" value="1"/>
</dbReference>
<keyword evidence="4" id="KW-0732">Signal</keyword>
<keyword evidence="3" id="KW-1015">Disulfide bond</keyword>
<reference evidence="5 6" key="1">
    <citation type="submission" date="2020-07" db="EMBL/GenBank/DDBJ databases">
        <title>Sequencing the genomes of 1000 actinobacteria strains.</title>
        <authorList>
            <person name="Klenk H.-P."/>
        </authorList>
    </citation>
    <scope>NUCLEOTIDE SEQUENCE [LARGE SCALE GENOMIC DNA]</scope>
    <source>
        <strain evidence="5 6">DSM 29531</strain>
    </source>
</reference>
<dbReference type="Proteomes" id="UP000571817">
    <property type="component" value="Unassembled WGS sequence"/>
</dbReference>
<evidence type="ECO:0000313" key="6">
    <source>
        <dbReference type="Proteomes" id="UP000571817"/>
    </source>
</evidence>
<dbReference type="EMBL" id="JACCFW010000001">
    <property type="protein sequence ID" value="NYJ74555.1"/>
    <property type="molecule type" value="Genomic_DNA"/>
</dbReference>
<accession>A0A853DK67</accession>
<feature type="binding site" evidence="2">
    <location>
        <position position="92"/>
    </location>
    <ligand>
        <name>Cu cation</name>
        <dbReference type="ChEBI" id="CHEBI:23378"/>
    </ligand>
</feature>
<dbReference type="GO" id="GO:0046872">
    <property type="term" value="F:metal ion binding"/>
    <property type="evidence" value="ECO:0007669"/>
    <property type="project" value="UniProtKB-KW"/>
</dbReference>
<dbReference type="RefSeq" id="WP_179480520.1">
    <property type="nucleotide sequence ID" value="NZ_JACCFW010000001.1"/>
</dbReference>
<sequence length="263" mass="27626">MGRLKTVAASVAAVVCLAACSAQASGAGHSQASDSPASSAMDRIGTPLDSALPASIRDLRFTASDGRTVRLADFAGKTVAISDVMTLCQETCPADTATLVQTVRAEDDAGRGSGEVFLSITVDPARDTAAQLAAYRNLFVTPPGNWLALTGTASTVNALWNYLGVWRQKVGEGSGPAPRNWRTNAPLTYDVQHSDEVFFLDGRGHERFVLEGAPYAAKGTVPRTLYDFMDADGRRGLGAASTTAWTQAQAQKVLAWVSGRSSA</sequence>
<comment type="caution">
    <text evidence="5">The sequence shown here is derived from an EMBL/GenBank/DDBJ whole genome shotgun (WGS) entry which is preliminary data.</text>
</comment>
<keyword evidence="2" id="KW-0479">Metal-binding</keyword>
<evidence type="ECO:0000256" key="4">
    <source>
        <dbReference type="SAM" id="SignalP"/>
    </source>
</evidence>
<dbReference type="AlphaFoldDB" id="A0A853DK67"/>
<dbReference type="PANTHER" id="PTHR12151:SF25">
    <property type="entry name" value="LINALOOL DEHYDRATASE_ISOMERASE DOMAIN-CONTAINING PROTEIN"/>
    <property type="match status" value="1"/>
</dbReference>
<dbReference type="InterPro" id="IPR036249">
    <property type="entry name" value="Thioredoxin-like_sf"/>
</dbReference>
<evidence type="ECO:0000256" key="2">
    <source>
        <dbReference type="PIRSR" id="PIRSR603782-1"/>
    </source>
</evidence>
<keyword evidence="2" id="KW-0186">Copper</keyword>
<feature type="binding site" evidence="2">
    <location>
        <position position="88"/>
    </location>
    <ligand>
        <name>Cu cation</name>
        <dbReference type="ChEBI" id="CHEBI:23378"/>
    </ligand>
</feature>
<evidence type="ECO:0000256" key="1">
    <source>
        <dbReference type="ARBA" id="ARBA00010996"/>
    </source>
</evidence>
<keyword evidence="6" id="KW-1185">Reference proteome</keyword>
<protein>
    <submittedName>
        <fullName evidence="5">Protein SCO1/2</fullName>
    </submittedName>
</protein>
<feature type="signal peptide" evidence="4">
    <location>
        <begin position="1"/>
        <end position="24"/>
    </location>
</feature>
<name>A0A853DK67_9MICO</name>
<evidence type="ECO:0000256" key="3">
    <source>
        <dbReference type="PIRSR" id="PIRSR603782-2"/>
    </source>
</evidence>
<dbReference type="PANTHER" id="PTHR12151">
    <property type="entry name" value="ELECTRON TRANSPORT PROTIN SCO1/SENC FAMILY MEMBER"/>
    <property type="match status" value="1"/>
</dbReference>
<dbReference type="Pfam" id="PF02630">
    <property type="entry name" value="SCO1-SenC"/>
    <property type="match status" value="1"/>
</dbReference>
<organism evidence="5 6">
    <name type="scientific">Allobranchiibius huperziae</name>
    <dbReference type="NCBI Taxonomy" id="1874116"/>
    <lineage>
        <taxon>Bacteria</taxon>
        <taxon>Bacillati</taxon>
        <taxon>Actinomycetota</taxon>
        <taxon>Actinomycetes</taxon>
        <taxon>Micrococcales</taxon>
        <taxon>Dermacoccaceae</taxon>
        <taxon>Allobranchiibius</taxon>
    </lineage>
</organism>
<dbReference type="SUPFAM" id="SSF52833">
    <property type="entry name" value="Thioredoxin-like"/>
    <property type="match status" value="1"/>
</dbReference>
<dbReference type="Gene3D" id="3.40.30.10">
    <property type="entry name" value="Glutaredoxin"/>
    <property type="match status" value="1"/>
</dbReference>
<proteinExistence type="inferred from homology"/>